<dbReference type="InterPro" id="IPR035905">
    <property type="entry name" value="Barstar-like_sf"/>
</dbReference>
<name>A0ABT3S1A0_9MICO</name>
<comment type="similarity">
    <text evidence="1">Belongs to the barstar family.</text>
</comment>
<comment type="caution">
    <text evidence="3">The sequence shown here is derived from an EMBL/GenBank/DDBJ whole genome shotgun (WGS) entry which is preliminary data.</text>
</comment>
<gene>
    <name evidence="3" type="ORF">ORG12_08020</name>
</gene>
<dbReference type="EMBL" id="JAPJDE010000002">
    <property type="protein sequence ID" value="MCX2848615.1"/>
    <property type="molecule type" value="Genomic_DNA"/>
</dbReference>
<sequence>MKVEVGAPISSGPGEVLQLDGRRCRSLGAFLHEVGLVLHFPPYYGENWDAFEECINDLDWWPETAITLVVEHTEQLLADESPRQLAILVDILLAESGTQRALTLRFDDVSDSRIAKAFAPLLR</sequence>
<dbReference type="Gene3D" id="3.30.370.10">
    <property type="entry name" value="Barstar-like"/>
    <property type="match status" value="1"/>
</dbReference>
<organism evidence="3 4">
    <name type="scientific">Curtobacterium poinsettiae</name>
    <dbReference type="NCBI Taxonomy" id="159612"/>
    <lineage>
        <taxon>Bacteria</taxon>
        <taxon>Bacillati</taxon>
        <taxon>Actinomycetota</taxon>
        <taxon>Actinomycetes</taxon>
        <taxon>Micrococcales</taxon>
        <taxon>Microbacteriaceae</taxon>
        <taxon>Curtobacterium</taxon>
    </lineage>
</organism>
<evidence type="ECO:0000259" key="2">
    <source>
        <dbReference type="Pfam" id="PF01337"/>
    </source>
</evidence>
<dbReference type="SUPFAM" id="SSF52038">
    <property type="entry name" value="Barstar-related"/>
    <property type="match status" value="1"/>
</dbReference>
<accession>A0ABT3S1A0</accession>
<protein>
    <submittedName>
        <fullName evidence="3">Barstar family protein</fullName>
    </submittedName>
</protein>
<evidence type="ECO:0000313" key="4">
    <source>
        <dbReference type="Proteomes" id="UP001207276"/>
    </source>
</evidence>
<feature type="domain" description="Barstar (barnase inhibitor)" evidence="2">
    <location>
        <begin position="16"/>
        <end position="95"/>
    </location>
</feature>
<keyword evidence="4" id="KW-1185">Reference proteome</keyword>
<reference evidence="3 4" key="1">
    <citation type="submission" date="2022-11" db="EMBL/GenBank/DDBJ databases">
        <title>Taxonomy of Curtobacterium flaccumfaciens.</title>
        <authorList>
            <person name="Osdaghi E."/>
            <person name="Taghavi S.M."/>
            <person name="Hamidizade M."/>
            <person name="Abachi H."/>
            <person name="Fazliarab A."/>
            <person name="Baeyen S."/>
            <person name="Portier P."/>
            <person name="Van Vaerenbergh J."/>
            <person name="Jacques M.-A."/>
        </authorList>
    </citation>
    <scope>NUCLEOTIDE SEQUENCE [LARGE SCALE GENOMIC DNA]</scope>
    <source>
        <strain evidence="3 4">LMG 3715</strain>
    </source>
</reference>
<evidence type="ECO:0000313" key="3">
    <source>
        <dbReference type="EMBL" id="MCX2848615.1"/>
    </source>
</evidence>
<dbReference type="Pfam" id="PF01337">
    <property type="entry name" value="Barstar"/>
    <property type="match status" value="1"/>
</dbReference>
<dbReference type="InterPro" id="IPR000468">
    <property type="entry name" value="Barstar"/>
</dbReference>
<dbReference type="RefSeq" id="WP_214518881.1">
    <property type="nucleotide sequence ID" value="NZ_CP104934.1"/>
</dbReference>
<evidence type="ECO:0000256" key="1">
    <source>
        <dbReference type="ARBA" id="ARBA00006845"/>
    </source>
</evidence>
<dbReference type="Proteomes" id="UP001207276">
    <property type="component" value="Unassembled WGS sequence"/>
</dbReference>
<proteinExistence type="inferred from homology"/>